<dbReference type="PANTHER" id="PTHR11717:SF7">
    <property type="entry name" value="LOW MOLECULAR WEIGHT PHOSPHOTYROSINE PROTEIN PHOSPHATASE"/>
    <property type="match status" value="1"/>
</dbReference>
<dbReference type="SMART" id="SM00226">
    <property type="entry name" value="LMWPc"/>
    <property type="match status" value="1"/>
</dbReference>
<dbReference type="InterPro" id="IPR023485">
    <property type="entry name" value="Ptyr_pPase"/>
</dbReference>
<dbReference type="Proteomes" id="UP000460549">
    <property type="component" value="Unassembled WGS sequence"/>
</dbReference>
<dbReference type="EMBL" id="VUNN01000002">
    <property type="protein sequence ID" value="MSU05445.1"/>
    <property type="molecule type" value="Genomic_DNA"/>
</dbReference>
<evidence type="ECO:0000256" key="4">
    <source>
        <dbReference type="ARBA" id="ARBA00022912"/>
    </source>
</evidence>
<evidence type="ECO:0000259" key="6">
    <source>
        <dbReference type="SMART" id="SM00226"/>
    </source>
</evidence>
<evidence type="ECO:0000313" key="8">
    <source>
        <dbReference type="Proteomes" id="UP000460549"/>
    </source>
</evidence>
<dbReference type="CDD" id="cd16343">
    <property type="entry name" value="LMWPTP"/>
    <property type="match status" value="1"/>
</dbReference>
<protein>
    <recommendedName>
        <fullName evidence="2">protein-tyrosine-phosphatase</fullName>
        <ecNumber evidence="2">3.1.3.48</ecNumber>
    </recommendedName>
</protein>
<comment type="similarity">
    <text evidence="1">Belongs to the low molecular weight phosphotyrosine protein phosphatase family.</text>
</comment>
<evidence type="ECO:0000313" key="7">
    <source>
        <dbReference type="EMBL" id="MSU05445.1"/>
    </source>
</evidence>
<sequence>MIKILFVCHGNICRSPMAEFVFNDIVAKKGLAGKYHADSAATSSEEIGNPVYPPVRQLLYSKGISTKGKTSRRIRKDDYDQYDLIIGMDSANMRNLRLFFDDKKGKLHSLLSYAGSSRDISDPWYTDDFDTCYSDVLEGVTALIKSLENS</sequence>
<feature type="active site" description="Nucleophile" evidence="5">
    <location>
        <position position="8"/>
    </location>
</feature>
<comment type="caution">
    <text evidence="7">The sequence shown here is derived from an EMBL/GenBank/DDBJ whole genome shotgun (WGS) entry which is preliminary data.</text>
</comment>
<evidence type="ECO:0000256" key="2">
    <source>
        <dbReference type="ARBA" id="ARBA00013064"/>
    </source>
</evidence>
<proteinExistence type="inferred from homology"/>
<dbReference type="GO" id="GO:0004725">
    <property type="term" value="F:protein tyrosine phosphatase activity"/>
    <property type="evidence" value="ECO:0007669"/>
    <property type="project" value="UniProtKB-EC"/>
</dbReference>
<feature type="active site" evidence="5">
    <location>
        <position position="14"/>
    </location>
</feature>
<organism evidence="7 8">
    <name type="scientific">Bullifex porci</name>
    <dbReference type="NCBI Taxonomy" id="2606638"/>
    <lineage>
        <taxon>Bacteria</taxon>
        <taxon>Pseudomonadati</taxon>
        <taxon>Spirochaetota</taxon>
        <taxon>Spirochaetia</taxon>
        <taxon>Spirochaetales</taxon>
        <taxon>Spirochaetaceae</taxon>
        <taxon>Bullifex</taxon>
    </lineage>
</organism>
<keyword evidence="8" id="KW-1185">Reference proteome</keyword>
<dbReference type="Pfam" id="PF01451">
    <property type="entry name" value="LMWPc"/>
    <property type="match status" value="1"/>
</dbReference>
<dbReference type="InterPro" id="IPR017867">
    <property type="entry name" value="Tyr_phospatase_low_mol_wt"/>
</dbReference>
<dbReference type="EC" id="3.1.3.48" evidence="2"/>
<dbReference type="AlphaFoldDB" id="A0A7X2PAP5"/>
<keyword evidence="3" id="KW-0378">Hydrolase</keyword>
<accession>A0A7X2PAP5</accession>
<name>A0A7X2PAP5_9SPIO</name>
<dbReference type="SUPFAM" id="SSF52788">
    <property type="entry name" value="Phosphotyrosine protein phosphatases I"/>
    <property type="match status" value="1"/>
</dbReference>
<evidence type="ECO:0000256" key="5">
    <source>
        <dbReference type="PIRSR" id="PIRSR617867-1"/>
    </source>
</evidence>
<evidence type="ECO:0000256" key="3">
    <source>
        <dbReference type="ARBA" id="ARBA00022801"/>
    </source>
</evidence>
<gene>
    <name evidence="7" type="ORF">FYJ80_01425</name>
</gene>
<keyword evidence="4" id="KW-0904">Protein phosphatase</keyword>
<dbReference type="PRINTS" id="PR00719">
    <property type="entry name" value="LMWPTPASE"/>
</dbReference>
<dbReference type="RefSeq" id="WP_276996274.1">
    <property type="nucleotide sequence ID" value="NZ_JAQYPZ010000034.1"/>
</dbReference>
<reference evidence="7 8" key="1">
    <citation type="submission" date="2019-08" db="EMBL/GenBank/DDBJ databases">
        <title>In-depth cultivation of the pig gut microbiome towards novel bacterial diversity and tailored functional studies.</title>
        <authorList>
            <person name="Wylensek D."/>
            <person name="Hitch T.C.A."/>
            <person name="Clavel T."/>
        </authorList>
    </citation>
    <scope>NUCLEOTIDE SEQUENCE [LARGE SCALE GENOMIC DNA]</scope>
    <source>
        <strain evidence="7 8">NM-380-WT-3C1</strain>
    </source>
</reference>
<feature type="active site" description="Proton donor" evidence="5">
    <location>
        <position position="122"/>
    </location>
</feature>
<dbReference type="InterPro" id="IPR050438">
    <property type="entry name" value="LMW_PTPase"/>
</dbReference>
<feature type="domain" description="Phosphotyrosine protein phosphatase I" evidence="6">
    <location>
        <begin position="2"/>
        <end position="146"/>
    </location>
</feature>
<evidence type="ECO:0000256" key="1">
    <source>
        <dbReference type="ARBA" id="ARBA00011063"/>
    </source>
</evidence>
<dbReference type="InterPro" id="IPR036196">
    <property type="entry name" value="Ptyr_pPase_sf"/>
</dbReference>
<dbReference type="PANTHER" id="PTHR11717">
    <property type="entry name" value="LOW MOLECULAR WEIGHT PROTEIN TYROSINE PHOSPHATASE"/>
    <property type="match status" value="1"/>
</dbReference>
<dbReference type="Gene3D" id="3.40.50.2300">
    <property type="match status" value="1"/>
</dbReference>